<evidence type="ECO:0000256" key="4">
    <source>
        <dbReference type="ARBA" id="ARBA00023136"/>
    </source>
</evidence>
<evidence type="ECO:0000256" key="5">
    <source>
        <dbReference type="SAM" id="MobiDB-lite"/>
    </source>
</evidence>
<dbReference type="SUPFAM" id="SSF81324">
    <property type="entry name" value="Voltage-gated potassium channels"/>
    <property type="match status" value="1"/>
</dbReference>
<evidence type="ECO:0000259" key="7">
    <source>
        <dbReference type="Pfam" id="PF00520"/>
    </source>
</evidence>
<feature type="region of interest" description="Disordered" evidence="5">
    <location>
        <begin position="214"/>
        <end position="237"/>
    </location>
</feature>
<keyword evidence="3 6" id="KW-1133">Transmembrane helix</keyword>
<feature type="transmembrane region" description="Helical" evidence="6">
    <location>
        <begin position="394"/>
        <end position="412"/>
    </location>
</feature>
<feature type="domain" description="Ion transport" evidence="7">
    <location>
        <begin position="260"/>
        <end position="509"/>
    </location>
</feature>
<evidence type="ECO:0000256" key="6">
    <source>
        <dbReference type="SAM" id="Phobius"/>
    </source>
</evidence>
<dbReference type="GO" id="GO:0030553">
    <property type="term" value="F:cGMP binding"/>
    <property type="evidence" value="ECO:0007669"/>
    <property type="project" value="TreeGrafter"/>
</dbReference>
<dbReference type="PANTHER" id="PTHR45638:SF4">
    <property type="entry name" value="CYCLIC NUCLEOTIDE-BINDING DOMAIN-CONTAINING PROTEIN"/>
    <property type="match status" value="1"/>
</dbReference>
<evidence type="ECO:0000313" key="9">
    <source>
        <dbReference type="Proteomes" id="UP000008909"/>
    </source>
</evidence>
<feature type="compositionally biased region" description="Basic and acidic residues" evidence="5">
    <location>
        <begin position="214"/>
        <end position="227"/>
    </location>
</feature>
<reference evidence="8" key="1">
    <citation type="journal article" date="2011" name="Genome Biol.">
        <title>The draft genome of the carcinogenic human liver fluke Clonorchis sinensis.</title>
        <authorList>
            <person name="Wang X."/>
            <person name="Chen W."/>
            <person name="Huang Y."/>
            <person name="Sun J."/>
            <person name="Men J."/>
            <person name="Liu H."/>
            <person name="Luo F."/>
            <person name="Guo L."/>
            <person name="Lv X."/>
            <person name="Deng C."/>
            <person name="Zhou C."/>
            <person name="Fan Y."/>
            <person name="Li X."/>
            <person name="Huang L."/>
            <person name="Hu Y."/>
            <person name="Liang C."/>
            <person name="Hu X."/>
            <person name="Xu J."/>
            <person name="Yu X."/>
        </authorList>
    </citation>
    <scope>NUCLEOTIDE SEQUENCE [LARGE SCALE GENOMIC DNA]</scope>
    <source>
        <strain evidence="8">Henan</strain>
    </source>
</reference>
<dbReference type="GO" id="GO:0005886">
    <property type="term" value="C:plasma membrane"/>
    <property type="evidence" value="ECO:0007669"/>
    <property type="project" value="TreeGrafter"/>
</dbReference>
<keyword evidence="9" id="KW-1185">Reference proteome</keyword>
<feature type="compositionally biased region" description="Polar residues" evidence="5">
    <location>
        <begin position="228"/>
        <end position="237"/>
    </location>
</feature>
<dbReference type="EMBL" id="DF142833">
    <property type="protein sequence ID" value="GAA47294.1"/>
    <property type="molecule type" value="Genomic_DNA"/>
</dbReference>
<protein>
    <submittedName>
        <fullName evidence="8">Cyclic nucleotide-gated channel cone photoreceptor subunit alpha</fullName>
    </submittedName>
</protein>
<keyword evidence="4 6" id="KW-0472">Membrane</keyword>
<evidence type="ECO:0000256" key="3">
    <source>
        <dbReference type="ARBA" id="ARBA00022989"/>
    </source>
</evidence>
<keyword evidence="2 6" id="KW-0812">Transmembrane</keyword>
<name>G7Y2V7_CLOSI</name>
<sequence>MGPHGAIVTYLKVTCLLTIVDRHAEAKITIYPKLPAWTPRLYNNEWYNYKQVHALSTIVWRFILFVITNIWIPVGLNTLLISLRFDDLLNHPIISVTAMQDRKPLYGQLPPTPATANIADDVNYPMTMSFTTGRSPFQRTYSEALLLTHGRKDHTHPALPKWNFTAVDMDGPVSSPTNKTSSNSTTDLGQSLTDYIEPTRIPNRRISGFNHTMQELKPRSPKGDSRADPTTNSVVKGRSSFSAKTPFFRFSPSGKGLHAWFGIISLVVTYHLWVIVYRYAFAEINPTNYWLWFLLDYSADLLYLLDMSISLRTGYYEDGVLQFNSKRMRIHYLNSTQFYIDCLSLLPLDFLYPSLGYNSMFRIFRLCKLYKFWQFVDRTERHASRPNLVRSIKLFFYYITILHWNACIYQLASDFVMRSQLDQRGFLNESRVVNQSKPTNHSSEPNRTSLAYLSALYAGMVNLISIEKLIAPNDPFSYAFKIVQAVVGIILFATILGHVSSIISHTSAAQKEFQGESL</sequence>
<comment type="subcellular location">
    <subcellularLocation>
        <location evidence="1">Membrane</location>
        <topology evidence="1">Multi-pass membrane protein</topology>
    </subcellularLocation>
</comment>
<dbReference type="InterPro" id="IPR050866">
    <property type="entry name" value="CNG_cation_channel"/>
</dbReference>
<evidence type="ECO:0000256" key="1">
    <source>
        <dbReference type="ARBA" id="ARBA00004141"/>
    </source>
</evidence>
<dbReference type="Proteomes" id="UP000008909">
    <property type="component" value="Unassembled WGS sequence"/>
</dbReference>
<dbReference type="PANTHER" id="PTHR45638">
    <property type="entry name" value="CYCLIC NUCLEOTIDE-GATED CATION CHANNEL SUBUNIT A"/>
    <property type="match status" value="1"/>
</dbReference>
<feature type="transmembrane region" description="Helical" evidence="6">
    <location>
        <begin position="257"/>
        <end position="277"/>
    </location>
</feature>
<evidence type="ECO:0000313" key="8">
    <source>
        <dbReference type="EMBL" id="GAA47294.1"/>
    </source>
</evidence>
<keyword evidence="8" id="KW-0675">Receptor</keyword>
<feature type="transmembrane region" description="Helical" evidence="6">
    <location>
        <begin position="482"/>
        <end position="503"/>
    </location>
</feature>
<organism evidence="8 9">
    <name type="scientific">Clonorchis sinensis</name>
    <name type="common">Chinese liver fluke</name>
    <dbReference type="NCBI Taxonomy" id="79923"/>
    <lineage>
        <taxon>Eukaryota</taxon>
        <taxon>Metazoa</taxon>
        <taxon>Spiralia</taxon>
        <taxon>Lophotrochozoa</taxon>
        <taxon>Platyhelminthes</taxon>
        <taxon>Trematoda</taxon>
        <taxon>Digenea</taxon>
        <taxon>Opisthorchiida</taxon>
        <taxon>Opisthorchiata</taxon>
        <taxon>Opisthorchiidae</taxon>
        <taxon>Clonorchis</taxon>
    </lineage>
</organism>
<proteinExistence type="predicted"/>
<gene>
    <name evidence="8" type="ORF">CLF_100184</name>
</gene>
<dbReference type="Gene3D" id="1.10.287.70">
    <property type="match status" value="1"/>
</dbReference>
<accession>G7Y2V7</accession>
<dbReference type="AlphaFoldDB" id="G7Y2V7"/>
<feature type="transmembrane region" description="Helical" evidence="6">
    <location>
        <begin position="58"/>
        <end position="81"/>
    </location>
</feature>
<dbReference type="GO" id="GO:0017071">
    <property type="term" value="C:intracellular cyclic nucleotide activated cation channel complex"/>
    <property type="evidence" value="ECO:0007669"/>
    <property type="project" value="TreeGrafter"/>
</dbReference>
<evidence type="ECO:0000256" key="2">
    <source>
        <dbReference type="ARBA" id="ARBA00022692"/>
    </source>
</evidence>
<dbReference type="GO" id="GO:0005222">
    <property type="term" value="F:intracellularly cAMP-activated cation channel activity"/>
    <property type="evidence" value="ECO:0007669"/>
    <property type="project" value="TreeGrafter"/>
</dbReference>
<dbReference type="GO" id="GO:0005223">
    <property type="term" value="F:intracellularly cGMP-activated cation channel activity"/>
    <property type="evidence" value="ECO:0007669"/>
    <property type="project" value="TreeGrafter"/>
</dbReference>
<dbReference type="GO" id="GO:0044877">
    <property type="term" value="F:protein-containing complex binding"/>
    <property type="evidence" value="ECO:0007669"/>
    <property type="project" value="TreeGrafter"/>
</dbReference>
<reference key="2">
    <citation type="submission" date="2011-10" db="EMBL/GenBank/DDBJ databases">
        <title>The genome and transcriptome sequence of Clonorchis sinensis provide insights into the carcinogenic liver fluke.</title>
        <authorList>
            <person name="Wang X."/>
            <person name="Huang Y."/>
            <person name="Chen W."/>
            <person name="Liu H."/>
            <person name="Guo L."/>
            <person name="Chen Y."/>
            <person name="Luo F."/>
            <person name="Zhou W."/>
            <person name="Sun J."/>
            <person name="Mao Q."/>
            <person name="Liang P."/>
            <person name="Zhou C."/>
            <person name="Tian Y."/>
            <person name="Men J."/>
            <person name="Lv X."/>
            <person name="Huang L."/>
            <person name="Zhou J."/>
            <person name="Hu Y."/>
            <person name="Li R."/>
            <person name="Zhang F."/>
            <person name="Lei H."/>
            <person name="Li X."/>
            <person name="Hu X."/>
            <person name="Liang C."/>
            <person name="Xu J."/>
            <person name="Wu Z."/>
            <person name="Yu X."/>
        </authorList>
    </citation>
    <scope>NUCLEOTIDE SEQUENCE</scope>
    <source>
        <strain>Henan</strain>
    </source>
</reference>
<dbReference type="Pfam" id="PF00520">
    <property type="entry name" value="Ion_trans"/>
    <property type="match status" value="1"/>
</dbReference>
<dbReference type="InterPro" id="IPR005821">
    <property type="entry name" value="Ion_trans_dom"/>
</dbReference>